<accession>A0ABQ7TTF5</accession>
<comment type="caution">
    <text evidence="1">The sequence shown here is derived from an EMBL/GenBank/DDBJ whole genome shotgun (WGS) entry which is preliminary data.</text>
</comment>
<keyword evidence="2" id="KW-1185">Reference proteome</keyword>
<protein>
    <submittedName>
        <fullName evidence="1">Uncharacterized protein</fullName>
    </submittedName>
</protein>
<dbReference type="Proteomes" id="UP000826656">
    <property type="component" value="Unassembled WGS sequence"/>
</dbReference>
<organism evidence="1 2">
    <name type="scientific">Solanum tuberosum</name>
    <name type="common">Potato</name>
    <dbReference type="NCBI Taxonomy" id="4113"/>
    <lineage>
        <taxon>Eukaryota</taxon>
        <taxon>Viridiplantae</taxon>
        <taxon>Streptophyta</taxon>
        <taxon>Embryophyta</taxon>
        <taxon>Tracheophyta</taxon>
        <taxon>Spermatophyta</taxon>
        <taxon>Magnoliopsida</taxon>
        <taxon>eudicotyledons</taxon>
        <taxon>Gunneridae</taxon>
        <taxon>Pentapetalae</taxon>
        <taxon>asterids</taxon>
        <taxon>lamiids</taxon>
        <taxon>Solanales</taxon>
        <taxon>Solanaceae</taxon>
        <taxon>Solanoideae</taxon>
        <taxon>Solaneae</taxon>
        <taxon>Solanum</taxon>
    </lineage>
</organism>
<name>A0ABQ7TTF5_SOLTU</name>
<reference evidence="1 2" key="1">
    <citation type="journal article" date="2021" name="bioRxiv">
        <title>Chromosome-scale and haplotype-resolved genome assembly of a tetraploid potato cultivar.</title>
        <authorList>
            <person name="Sun H."/>
            <person name="Jiao W.-B."/>
            <person name="Krause K."/>
            <person name="Campoy J.A."/>
            <person name="Goel M."/>
            <person name="Folz-Donahue K."/>
            <person name="Kukat C."/>
            <person name="Huettel B."/>
            <person name="Schneeberger K."/>
        </authorList>
    </citation>
    <scope>NUCLEOTIDE SEQUENCE [LARGE SCALE GENOMIC DNA]</scope>
    <source>
        <strain evidence="1">SolTubOtavaFocal</strain>
        <tissue evidence="1">Leaves</tissue>
    </source>
</reference>
<evidence type="ECO:0000313" key="1">
    <source>
        <dbReference type="EMBL" id="KAH0737534.1"/>
    </source>
</evidence>
<evidence type="ECO:0000313" key="2">
    <source>
        <dbReference type="Proteomes" id="UP000826656"/>
    </source>
</evidence>
<proteinExistence type="predicted"/>
<gene>
    <name evidence="1" type="ORF">KY290_036239</name>
</gene>
<sequence>MIADHSEKDIHECEGDPCKCGGMGPHAFAIVAIGLAITPLREAKHRERGPRAHKRDEQIKLYQLMHIS</sequence>
<dbReference type="EMBL" id="JAIVGD010000028">
    <property type="protein sequence ID" value="KAH0737534.1"/>
    <property type="molecule type" value="Genomic_DNA"/>
</dbReference>